<dbReference type="Proteomes" id="UP000033870">
    <property type="component" value="Unassembled WGS sequence"/>
</dbReference>
<feature type="signal peptide" evidence="2">
    <location>
        <begin position="1"/>
        <end position="18"/>
    </location>
</feature>
<reference evidence="3 4" key="1">
    <citation type="journal article" date="2015" name="Nature">
        <title>rRNA introns, odd ribosomes, and small enigmatic genomes across a large radiation of phyla.</title>
        <authorList>
            <person name="Brown C.T."/>
            <person name="Hug L.A."/>
            <person name="Thomas B.C."/>
            <person name="Sharon I."/>
            <person name="Castelle C.J."/>
            <person name="Singh A."/>
            <person name="Wilkins M.J."/>
            <person name="Williams K.H."/>
            <person name="Banfield J.F."/>
        </authorList>
    </citation>
    <scope>NUCLEOTIDE SEQUENCE [LARGE SCALE GENOMIC DNA]</scope>
</reference>
<evidence type="ECO:0000256" key="2">
    <source>
        <dbReference type="SAM" id="SignalP"/>
    </source>
</evidence>
<dbReference type="EMBL" id="LCRX01000001">
    <property type="protein sequence ID" value="KKW43045.1"/>
    <property type="molecule type" value="Genomic_DNA"/>
</dbReference>
<keyword evidence="1" id="KW-1133">Transmembrane helix</keyword>
<accession>A0A0G1YIL7</accession>
<evidence type="ECO:0000313" key="3">
    <source>
        <dbReference type="EMBL" id="KKW43045.1"/>
    </source>
</evidence>
<evidence type="ECO:0008006" key="5">
    <source>
        <dbReference type="Google" id="ProtNLM"/>
    </source>
</evidence>
<organism evidence="3 4">
    <name type="scientific">Candidatus Magasanikbacteria bacterium GW2011_GWA2_56_11</name>
    <dbReference type="NCBI Taxonomy" id="1619044"/>
    <lineage>
        <taxon>Bacteria</taxon>
        <taxon>Candidatus Magasanikiibacteriota</taxon>
    </lineage>
</organism>
<evidence type="ECO:0000256" key="1">
    <source>
        <dbReference type="SAM" id="Phobius"/>
    </source>
</evidence>
<protein>
    <recommendedName>
        <fullName evidence="5">Lipoprotein</fullName>
    </recommendedName>
</protein>
<gene>
    <name evidence="3" type="ORF">UY92_C0001G0059</name>
</gene>
<keyword evidence="1" id="KW-0812">Transmembrane</keyword>
<keyword evidence="2" id="KW-0732">Signal</keyword>
<feature type="transmembrane region" description="Helical" evidence="1">
    <location>
        <begin position="38"/>
        <end position="57"/>
    </location>
</feature>
<evidence type="ECO:0000313" key="4">
    <source>
        <dbReference type="Proteomes" id="UP000033870"/>
    </source>
</evidence>
<keyword evidence="1" id="KW-0472">Membrane</keyword>
<sequence length="64" mass="6352">MKKWICRLAAAVFTGACAAPILSGVAAGEGTCSGKIAFVAFYVLTCVLSAATLASAANQALTKA</sequence>
<dbReference type="AlphaFoldDB" id="A0A0G1YIL7"/>
<name>A0A0G1YIL7_9BACT</name>
<feature type="chain" id="PRO_5002541162" description="Lipoprotein" evidence="2">
    <location>
        <begin position="19"/>
        <end position="64"/>
    </location>
</feature>
<proteinExistence type="predicted"/>
<comment type="caution">
    <text evidence="3">The sequence shown here is derived from an EMBL/GenBank/DDBJ whole genome shotgun (WGS) entry which is preliminary data.</text>
</comment>